<keyword evidence="5" id="KW-1185">Reference proteome</keyword>
<dbReference type="EMBL" id="JARBJD010000720">
    <property type="protein sequence ID" value="KAK2940196.1"/>
    <property type="molecule type" value="Genomic_DNA"/>
</dbReference>
<proteinExistence type="predicted"/>
<evidence type="ECO:0000313" key="4">
    <source>
        <dbReference type="EMBL" id="KAK2940196.1"/>
    </source>
</evidence>
<keyword evidence="2" id="KW-0812">Transmembrane</keyword>
<reference evidence="4 5" key="1">
    <citation type="journal article" date="2022" name="bioRxiv">
        <title>Genomics of Preaxostyla Flagellates Illuminates Evolutionary Transitions and the Path Towards Mitochondrial Loss.</title>
        <authorList>
            <person name="Novak L.V.F."/>
            <person name="Treitli S.C."/>
            <person name="Pyrih J."/>
            <person name="Halakuc P."/>
            <person name="Pipaliya S.V."/>
            <person name="Vacek V."/>
            <person name="Brzon O."/>
            <person name="Soukal P."/>
            <person name="Eme L."/>
            <person name="Dacks J.B."/>
            <person name="Karnkowska A."/>
            <person name="Elias M."/>
            <person name="Hampl V."/>
        </authorList>
    </citation>
    <scope>NUCLEOTIDE SEQUENCE [LARGE SCALE GENOMIC DNA]</scope>
    <source>
        <strain evidence="4">NAU3</strain>
        <tissue evidence="4">Gut</tissue>
    </source>
</reference>
<dbReference type="PROSITE" id="PS50011">
    <property type="entry name" value="PROTEIN_KINASE_DOM"/>
    <property type="match status" value="1"/>
</dbReference>
<protein>
    <recommendedName>
        <fullName evidence="3">Protein kinase domain-containing protein</fullName>
    </recommendedName>
</protein>
<dbReference type="Pfam" id="PF07714">
    <property type="entry name" value="PK_Tyr_Ser-Thr"/>
    <property type="match status" value="1"/>
</dbReference>
<dbReference type="InterPro" id="IPR011009">
    <property type="entry name" value="Kinase-like_dom_sf"/>
</dbReference>
<sequence length="279" mass="31519">MTKALKWLIPLIVGIIVAIIILSIIVCVLWHRRNKKNSKEKLSEMGETMTFDDEFKVDNVPLEMTDRAHHSSFDTPTTANLIRPTETKMFDAKRANDADEADRDAQYPQYLQNEEISLQKMNGEIGTRGCCDDLQSAAPAIPKSNDQPTTIDDERNDAKEQRGDRWRAPEVVNQQQNIKVEKAAVFSLGMMLWEIEKGEVPFRDLSNIDAQRQIGSGHVPSMDGIPQSLSKLIENCLSIDPKDRPTLDELDAKLKRVIDKPTEEIDVENGSHNARTLLL</sequence>
<dbReference type="PANTHER" id="PTHR23257:SF963">
    <property type="entry name" value="AT08303P"/>
    <property type="match status" value="1"/>
</dbReference>
<keyword evidence="2" id="KW-1133">Transmembrane helix</keyword>
<dbReference type="SUPFAM" id="SSF56112">
    <property type="entry name" value="Protein kinase-like (PK-like)"/>
    <property type="match status" value="1"/>
</dbReference>
<gene>
    <name evidence="4" type="ORF">BLNAU_24890</name>
</gene>
<keyword evidence="2" id="KW-0472">Membrane</keyword>
<comment type="caution">
    <text evidence="4">The sequence shown here is derived from an EMBL/GenBank/DDBJ whole genome shotgun (WGS) entry which is preliminary data.</text>
</comment>
<dbReference type="InterPro" id="IPR001245">
    <property type="entry name" value="Ser-Thr/Tyr_kinase_cat_dom"/>
</dbReference>
<feature type="transmembrane region" description="Helical" evidence="2">
    <location>
        <begin position="6"/>
        <end position="30"/>
    </location>
</feature>
<feature type="region of interest" description="Disordered" evidence="1">
    <location>
        <begin position="134"/>
        <end position="165"/>
    </location>
</feature>
<feature type="domain" description="Protein kinase" evidence="3">
    <location>
        <begin position="1"/>
        <end position="258"/>
    </location>
</feature>
<name>A0ABQ9WP14_9EUKA</name>
<dbReference type="Gene3D" id="1.10.510.10">
    <property type="entry name" value="Transferase(Phosphotransferase) domain 1"/>
    <property type="match status" value="1"/>
</dbReference>
<dbReference type="InterPro" id="IPR000719">
    <property type="entry name" value="Prot_kinase_dom"/>
</dbReference>
<feature type="compositionally biased region" description="Basic and acidic residues" evidence="1">
    <location>
        <begin position="152"/>
        <end position="165"/>
    </location>
</feature>
<dbReference type="InterPro" id="IPR050167">
    <property type="entry name" value="Ser_Thr_protein_kinase"/>
</dbReference>
<evidence type="ECO:0000256" key="2">
    <source>
        <dbReference type="SAM" id="Phobius"/>
    </source>
</evidence>
<accession>A0ABQ9WP14</accession>
<dbReference type="Proteomes" id="UP001281761">
    <property type="component" value="Unassembled WGS sequence"/>
</dbReference>
<evidence type="ECO:0000256" key="1">
    <source>
        <dbReference type="SAM" id="MobiDB-lite"/>
    </source>
</evidence>
<dbReference type="PANTHER" id="PTHR23257">
    <property type="entry name" value="SERINE-THREONINE PROTEIN KINASE"/>
    <property type="match status" value="1"/>
</dbReference>
<evidence type="ECO:0000313" key="5">
    <source>
        <dbReference type="Proteomes" id="UP001281761"/>
    </source>
</evidence>
<evidence type="ECO:0000259" key="3">
    <source>
        <dbReference type="PROSITE" id="PS50011"/>
    </source>
</evidence>
<organism evidence="4 5">
    <name type="scientific">Blattamonas nauphoetae</name>
    <dbReference type="NCBI Taxonomy" id="2049346"/>
    <lineage>
        <taxon>Eukaryota</taxon>
        <taxon>Metamonada</taxon>
        <taxon>Preaxostyla</taxon>
        <taxon>Oxymonadida</taxon>
        <taxon>Blattamonas</taxon>
    </lineage>
</organism>